<sequence>MASRFRHGMVVGKFYPPHAGHHRLIGTAAAACARVTVVVAPSSVESIPLADRLRWLREVHSATPWVRFVGVVDDHPVDYADPRAWEAHCAVFRRAVGDTAVDAVFSSEAYGEELARRFAATHVCVDRDRAVVPVSGTAVRADPVAYWRHLAPPVRAWFTRRVVAVGAESTGTTTLSRALAAALRARGGVWADTRWVPEYGRELTGRKLAALRAVDPAATVFDVTWTAEDFVEVVRAQNAAEETAARDGAPILVCDTDARATAVWEERYLGATSPAVREAAAMADLYLLTDHVDVPFEDDGLRDGAHLRAWMTGRFRAELRAAGAPFILLTGPPEVRLATALAACDALLAGGWSLADPLPADGTPVPPAGLADAPEQTG</sequence>
<dbReference type="InterPro" id="IPR014729">
    <property type="entry name" value="Rossmann-like_a/b/a_fold"/>
</dbReference>
<feature type="domain" description="NadR/Ttd14 AAA" evidence="2">
    <location>
        <begin position="161"/>
        <end position="334"/>
    </location>
</feature>
<dbReference type="Gene3D" id="3.40.50.620">
    <property type="entry name" value="HUPs"/>
    <property type="match status" value="1"/>
</dbReference>
<dbReference type="Pfam" id="PF13521">
    <property type="entry name" value="AAA_28"/>
    <property type="match status" value="1"/>
</dbReference>
<dbReference type="InterPro" id="IPR027417">
    <property type="entry name" value="P-loop_NTPase"/>
</dbReference>
<organism evidence="3 4">
    <name type="scientific">Plantactinospora sonchi</name>
    <dbReference type="NCBI Taxonomy" id="1544735"/>
    <lineage>
        <taxon>Bacteria</taxon>
        <taxon>Bacillati</taxon>
        <taxon>Actinomycetota</taxon>
        <taxon>Actinomycetes</taxon>
        <taxon>Micromonosporales</taxon>
        <taxon>Micromonosporaceae</taxon>
        <taxon>Plantactinospora</taxon>
    </lineage>
</organism>
<dbReference type="InterPro" id="IPR038727">
    <property type="entry name" value="NadR/Ttd14_AAA_dom"/>
</dbReference>
<dbReference type="InterPro" id="IPR004821">
    <property type="entry name" value="Cyt_trans-like"/>
</dbReference>
<keyword evidence="4" id="KW-1185">Reference proteome</keyword>
<dbReference type="RefSeq" id="WP_331213949.1">
    <property type="nucleotide sequence ID" value="NZ_JAZGQK010000007.1"/>
</dbReference>
<dbReference type="Proteomes" id="UP001332243">
    <property type="component" value="Unassembled WGS sequence"/>
</dbReference>
<dbReference type="SUPFAM" id="SSF52374">
    <property type="entry name" value="Nucleotidylyl transferase"/>
    <property type="match status" value="1"/>
</dbReference>
<reference evidence="3 4" key="1">
    <citation type="submission" date="2024-01" db="EMBL/GenBank/DDBJ databases">
        <title>Genome insights into Plantactinospora sonchi sp. nov.</title>
        <authorList>
            <person name="Wang L."/>
        </authorList>
    </citation>
    <scope>NUCLEOTIDE SEQUENCE [LARGE SCALE GENOMIC DNA]</scope>
    <source>
        <strain evidence="3 4">NEAU-QY2</strain>
    </source>
</reference>
<dbReference type="EMBL" id="JAZGQK010000007">
    <property type="protein sequence ID" value="MEE6258825.1"/>
    <property type="molecule type" value="Genomic_DNA"/>
</dbReference>
<dbReference type="PANTHER" id="PTHR37512:SF1">
    <property type="entry name" value="NADR_TTD14 AAA DOMAIN-CONTAINING PROTEIN"/>
    <property type="match status" value="1"/>
</dbReference>
<feature type="region of interest" description="Disordered" evidence="1">
    <location>
        <begin position="359"/>
        <end position="378"/>
    </location>
</feature>
<evidence type="ECO:0000313" key="3">
    <source>
        <dbReference type="EMBL" id="MEE6258825.1"/>
    </source>
</evidence>
<dbReference type="NCBIfam" id="TIGR00125">
    <property type="entry name" value="cyt_tran_rel"/>
    <property type="match status" value="1"/>
</dbReference>
<dbReference type="InterPro" id="IPR052735">
    <property type="entry name" value="NAD_biosynth-regulator"/>
</dbReference>
<proteinExistence type="predicted"/>
<dbReference type="PANTHER" id="PTHR37512">
    <property type="entry name" value="TRIFUNCTIONAL NAD BIOSYNTHESIS/REGULATOR PROTEIN NADR"/>
    <property type="match status" value="1"/>
</dbReference>
<protein>
    <submittedName>
        <fullName evidence="3">AAA family ATPase</fullName>
    </submittedName>
</protein>
<comment type="caution">
    <text evidence="3">The sequence shown here is derived from an EMBL/GenBank/DDBJ whole genome shotgun (WGS) entry which is preliminary data.</text>
</comment>
<evidence type="ECO:0000256" key="1">
    <source>
        <dbReference type="SAM" id="MobiDB-lite"/>
    </source>
</evidence>
<evidence type="ECO:0000313" key="4">
    <source>
        <dbReference type="Proteomes" id="UP001332243"/>
    </source>
</evidence>
<evidence type="ECO:0000259" key="2">
    <source>
        <dbReference type="Pfam" id="PF13521"/>
    </source>
</evidence>
<name>A0ABU7RQP4_9ACTN</name>
<accession>A0ABU7RQP4</accession>
<dbReference type="Gene3D" id="3.40.50.300">
    <property type="entry name" value="P-loop containing nucleotide triphosphate hydrolases"/>
    <property type="match status" value="1"/>
</dbReference>
<gene>
    <name evidence="3" type="ORF">V1633_10020</name>
</gene>